<proteinExistence type="predicted"/>
<name>E6QGJ9_9ZZZZ</name>
<dbReference type="AlphaFoldDB" id="E6QGJ9"/>
<evidence type="ECO:0000313" key="1">
    <source>
        <dbReference type="EMBL" id="CBI06361.1"/>
    </source>
</evidence>
<organism evidence="1">
    <name type="scientific">mine drainage metagenome</name>
    <dbReference type="NCBI Taxonomy" id="410659"/>
    <lineage>
        <taxon>unclassified sequences</taxon>
        <taxon>metagenomes</taxon>
        <taxon>ecological metagenomes</taxon>
    </lineage>
</organism>
<comment type="caution">
    <text evidence="1">The sequence shown here is derived from an EMBL/GenBank/DDBJ whole genome shotgun (WGS) entry which is preliminary data.</text>
</comment>
<dbReference type="EMBL" id="CABP01000171">
    <property type="protein sequence ID" value="CBI06361.1"/>
    <property type="molecule type" value="Genomic_DNA"/>
</dbReference>
<accession>E6QGJ9</accession>
<protein>
    <submittedName>
        <fullName evidence="1">Uncharacterized protein</fullName>
    </submittedName>
</protein>
<gene>
    <name evidence="1" type="ORF">CARN5_0127</name>
</gene>
<sequence length="70" mass="8070">MIQSSRKDLETVIKATQSADLLRQDLQAMVSADNPFLSEYALDWLQAFVPIEKKLRHFQEMMDADFGHEA</sequence>
<reference evidence="1" key="1">
    <citation type="submission" date="2009-10" db="EMBL/GenBank/DDBJ databases">
        <title>Diversity of trophic interactions inside an arsenic-rich microbial ecosystem.</title>
        <authorList>
            <person name="Bertin P.N."/>
            <person name="Heinrich-Salmeron A."/>
            <person name="Pelletier E."/>
            <person name="Goulhen-Chollet F."/>
            <person name="Arsene-Ploetze F."/>
            <person name="Gallien S."/>
            <person name="Calteau A."/>
            <person name="Vallenet D."/>
            <person name="Casiot C."/>
            <person name="Chane-Woon-Ming B."/>
            <person name="Giloteaux L."/>
            <person name="Barakat M."/>
            <person name="Bonnefoy V."/>
            <person name="Bruneel O."/>
            <person name="Chandler M."/>
            <person name="Cleiss J."/>
            <person name="Duran R."/>
            <person name="Elbaz-Poulichet F."/>
            <person name="Fonknechten N."/>
            <person name="Lauga B."/>
            <person name="Mornico D."/>
            <person name="Ortet P."/>
            <person name="Schaeffer C."/>
            <person name="Siguier P."/>
            <person name="Alexander Thil Smith A."/>
            <person name="Van Dorsselaer A."/>
            <person name="Weissenbach J."/>
            <person name="Medigue C."/>
            <person name="Le Paslier D."/>
        </authorList>
    </citation>
    <scope>NUCLEOTIDE SEQUENCE</scope>
</reference>